<proteinExistence type="predicted"/>
<dbReference type="Gramene" id="Psat03G0120700-T1">
    <property type="protein sequence ID" value="KAI5425319.1"/>
    <property type="gene ID" value="KIW84_031207"/>
</dbReference>
<organism evidence="1 2">
    <name type="scientific">Pisum sativum</name>
    <name type="common">Garden pea</name>
    <name type="synonym">Lathyrus oleraceus</name>
    <dbReference type="NCBI Taxonomy" id="3888"/>
    <lineage>
        <taxon>Eukaryota</taxon>
        <taxon>Viridiplantae</taxon>
        <taxon>Streptophyta</taxon>
        <taxon>Embryophyta</taxon>
        <taxon>Tracheophyta</taxon>
        <taxon>Spermatophyta</taxon>
        <taxon>Magnoliopsida</taxon>
        <taxon>eudicotyledons</taxon>
        <taxon>Gunneridae</taxon>
        <taxon>Pentapetalae</taxon>
        <taxon>rosids</taxon>
        <taxon>fabids</taxon>
        <taxon>Fabales</taxon>
        <taxon>Fabaceae</taxon>
        <taxon>Papilionoideae</taxon>
        <taxon>50 kb inversion clade</taxon>
        <taxon>NPAAA clade</taxon>
        <taxon>Hologalegina</taxon>
        <taxon>IRL clade</taxon>
        <taxon>Fabeae</taxon>
        <taxon>Lathyrus</taxon>
    </lineage>
</organism>
<comment type="caution">
    <text evidence="1">The sequence shown here is derived from an EMBL/GenBank/DDBJ whole genome shotgun (WGS) entry which is preliminary data.</text>
</comment>
<evidence type="ECO:0000313" key="2">
    <source>
        <dbReference type="Proteomes" id="UP001058974"/>
    </source>
</evidence>
<name>A0A9D5B0I8_PEA</name>
<dbReference type="EMBL" id="JAMSHJ010000003">
    <property type="protein sequence ID" value="KAI5425319.1"/>
    <property type="molecule type" value="Genomic_DNA"/>
</dbReference>
<dbReference type="Proteomes" id="UP001058974">
    <property type="component" value="Chromosome 3"/>
</dbReference>
<keyword evidence="2" id="KW-1185">Reference proteome</keyword>
<gene>
    <name evidence="1" type="ORF">KIW84_031207</name>
</gene>
<accession>A0A9D5B0I8</accession>
<sequence length="71" mass="8109">MFTNSRYRMHGVSLHNGVTWGMVKRSTLGQKNSIPVEPYLRWVRARARELVMPYLAVEPLIVEPEVEGGTP</sequence>
<reference evidence="1 2" key="1">
    <citation type="journal article" date="2022" name="Nat. Genet.">
        <title>Improved pea reference genome and pan-genome highlight genomic features and evolutionary characteristics.</title>
        <authorList>
            <person name="Yang T."/>
            <person name="Liu R."/>
            <person name="Luo Y."/>
            <person name="Hu S."/>
            <person name="Wang D."/>
            <person name="Wang C."/>
            <person name="Pandey M.K."/>
            <person name="Ge S."/>
            <person name="Xu Q."/>
            <person name="Li N."/>
            <person name="Li G."/>
            <person name="Huang Y."/>
            <person name="Saxena R.K."/>
            <person name="Ji Y."/>
            <person name="Li M."/>
            <person name="Yan X."/>
            <person name="He Y."/>
            <person name="Liu Y."/>
            <person name="Wang X."/>
            <person name="Xiang C."/>
            <person name="Varshney R.K."/>
            <person name="Ding H."/>
            <person name="Gao S."/>
            <person name="Zong X."/>
        </authorList>
    </citation>
    <scope>NUCLEOTIDE SEQUENCE [LARGE SCALE GENOMIC DNA]</scope>
    <source>
        <strain evidence="1 2">cv. Zhongwan 6</strain>
    </source>
</reference>
<protein>
    <submittedName>
        <fullName evidence="1">Uncharacterized protein</fullName>
    </submittedName>
</protein>
<evidence type="ECO:0000313" key="1">
    <source>
        <dbReference type="EMBL" id="KAI5425319.1"/>
    </source>
</evidence>
<dbReference type="AlphaFoldDB" id="A0A9D5B0I8"/>